<dbReference type="Gene3D" id="3.55.10.10">
    <property type="entry name" value="Archease domain"/>
    <property type="match status" value="1"/>
</dbReference>
<reference evidence="6 7" key="1">
    <citation type="journal article" date="2019" name="Int. J. Syst. Evol. Microbiol.">
        <title>The Global Catalogue of Microorganisms (GCM) 10K type strain sequencing project: providing services to taxonomists for standard genome sequencing and annotation.</title>
        <authorList>
            <consortium name="The Broad Institute Genomics Platform"/>
            <consortium name="The Broad Institute Genome Sequencing Center for Infectious Disease"/>
            <person name="Wu L."/>
            <person name="Ma J."/>
        </authorList>
    </citation>
    <scope>NUCLEOTIDE SEQUENCE [LARGE SCALE GENOMIC DNA]</scope>
    <source>
        <strain evidence="6 7">JCM 14969</strain>
    </source>
</reference>
<evidence type="ECO:0000256" key="1">
    <source>
        <dbReference type="ARBA" id="ARBA00007963"/>
    </source>
</evidence>
<keyword evidence="3" id="KW-0479">Metal-binding</keyword>
<sequence>MSTLESRPRGHYALRHTADIQIEAWAPTREECVEEAVSALVEEIADLPGKREQRVETWFPVPDAKDAELLMMVLDEVIYRMGTTGQIPVRTHVSARDEDGLDVIQWVVDSEVAGQVNMPPGGISLHGLTFAAGETGWRCGLVLER</sequence>
<dbReference type="SUPFAM" id="SSF69819">
    <property type="entry name" value="MTH1598-like"/>
    <property type="match status" value="1"/>
</dbReference>
<keyword evidence="4" id="KW-0106">Calcium</keyword>
<evidence type="ECO:0000259" key="5">
    <source>
        <dbReference type="Pfam" id="PF01951"/>
    </source>
</evidence>
<accession>A0ABN2DPE6</accession>
<evidence type="ECO:0000256" key="3">
    <source>
        <dbReference type="ARBA" id="ARBA00022723"/>
    </source>
</evidence>
<evidence type="ECO:0000256" key="4">
    <source>
        <dbReference type="ARBA" id="ARBA00022837"/>
    </source>
</evidence>
<dbReference type="InterPro" id="IPR023572">
    <property type="entry name" value="Archease_dom"/>
</dbReference>
<comment type="caution">
    <text evidence="6">The sequence shown here is derived from an EMBL/GenBank/DDBJ whole genome shotgun (WGS) entry which is preliminary data.</text>
</comment>
<keyword evidence="2" id="KW-0819">tRNA processing</keyword>
<organism evidence="6 7">
    <name type="scientific">Kribbella sancticallisti</name>
    <dbReference type="NCBI Taxonomy" id="460087"/>
    <lineage>
        <taxon>Bacteria</taxon>
        <taxon>Bacillati</taxon>
        <taxon>Actinomycetota</taxon>
        <taxon>Actinomycetes</taxon>
        <taxon>Propionibacteriales</taxon>
        <taxon>Kribbellaceae</taxon>
        <taxon>Kribbella</taxon>
    </lineage>
</organism>
<evidence type="ECO:0000313" key="7">
    <source>
        <dbReference type="Proteomes" id="UP001500393"/>
    </source>
</evidence>
<dbReference type="InterPro" id="IPR036820">
    <property type="entry name" value="Archease_dom_sf"/>
</dbReference>
<dbReference type="Pfam" id="PF01951">
    <property type="entry name" value="Archease"/>
    <property type="match status" value="1"/>
</dbReference>
<protein>
    <recommendedName>
        <fullName evidence="5">Archease domain-containing protein</fullName>
    </recommendedName>
</protein>
<evidence type="ECO:0000313" key="6">
    <source>
        <dbReference type="EMBL" id="GAA1580207.1"/>
    </source>
</evidence>
<feature type="domain" description="Archease" evidence="5">
    <location>
        <begin position="14"/>
        <end position="143"/>
    </location>
</feature>
<proteinExistence type="inferred from homology"/>
<name>A0ABN2DPE6_9ACTN</name>
<gene>
    <name evidence="6" type="ORF">GCM10009789_37520</name>
</gene>
<comment type="similarity">
    <text evidence="1">Belongs to the archease family.</text>
</comment>
<keyword evidence="7" id="KW-1185">Reference proteome</keyword>
<dbReference type="EMBL" id="BAAAOS010000020">
    <property type="protein sequence ID" value="GAA1580207.1"/>
    <property type="molecule type" value="Genomic_DNA"/>
</dbReference>
<dbReference type="Proteomes" id="UP001500393">
    <property type="component" value="Unassembled WGS sequence"/>
</dbReference>
<dbReference type="RefSeq" id="WP_344215539.1">
    <property type="nucleotide sequence ID" value="NZ_BAAAOS010000020.1"/>
</dbReference>
<evidence type="ECO:0000256" key="2">
    <source>
        <dbReference type="ARBA" id="ARBA00022694"/>
    </source>
</evidence>